<evidence type="ECO:0000313" key="3">
    <source>
        <dbReference type="Proteomes" id="UP000572817"/>
    </source>
</evidence>
<keyword evidence="3" id="KW-1185">Reference proteome</keyword>
<gene>
    <name evidence="2" type="ORF">GTA08_BOTSDO05732</name>
</gene>
<dbReference type="PANTHER" id="PTHR38790">
    <property type="entry name" value="2EXR DOMAIN-CONTAINING PROTEIN-RELATED"/>
    <property type="match status" value="1"/>
</dbReference>
<proteinExistence type="predicted"/>
<dbReference type="AlphaFoldDB" id="A0A8H4IS03"/>
<accession>A0A8H4IS03</accession>
<evidence type="ECO:0000259" key="1">
    <source>
        <dbReference type="Pfam" id="PF20150"/>
    </source>
</evidence>
<feature type="domain" description="2EXR" evidence="1">
    <location>
        <begin position="7"/>
        <end position="143"/>
    </location>
</feature>
<protein>
    <recommendedName>
        <fullName evidence="1">2EXR domain-containing protein</fullName>
    </recommendedName>
</protein>
<sequence length="347" mass="38363">MPQQTSPFLRLPTEIRLMIYEELLLPPASNESRPPNTKFVAPIYREDEPNGSTAASHHLKAPRTLQIRTINPTKLSTVLPANSTRPRYHIRDAFRRSTQTTSYALANNPGLHPAILATCKQCHAEASELLYGAYAFDFDTHVSAPPPPPKENKQLKKSLQIEAIIPFLSTLTPLARSFVSRIAIVKRALTLCKEFDRAEWRATFDYLAAELNVPALSLNLGVVAGKPPLGGWDDVPALTVEHFRLVQPRSVRSRPASGATTPTEAADAAGKVFDGQVLHGLGLRAIGGVDFEWVGQLLWLRGLRDIKVNAIIEHCPMPMSETMAFWVSFSKSVEGGFRDWIRGVMLA</sequence>
<evidence type="ECO:0000313" key="2">
    <source>
        <dbReference type="EMBL" id="KAF4306227.1"/>
    </source>
</evidence>
<dbReference type="Proteomes" id="UP000572817">
    <property type="component" value="Unassembled WGS sequence"/>
</dbReference>
<dbReference type="EMBL" id="WWBZ02000033">
    <property type="protein sequence ID" value="KAF4306227.1"/>
    <property type="molecule type" value="Genomic_DNA"/>
</dbReference>
<comment type="caution">
    <text evidence="2">The sequence shown here is derived from an EMBL/GenBank/DDBJ whole genome shotgun (WGS) entry which is preliminary data.</text>
</comment>
<name>A0A8H4IS03_9PEZI</name>
<dbReference type="OrthoDB" id="5420711at2759"/>
<organism evidence="2 3">
    <name type="scientific">Botryosphaeria dothidea</name>
    <dbReference type="NCBI Taxonomy" id="55169"/>
    <lineage>
        <taxon>Eukaryota</taxon>
        <taxon>Fungi</taxon>
        <taxon>Dikarya</taxon>
        <taxon>Ascomycota</taxon>
        <taxon>Pezizomycotina</taxon>
        <taxon>Dothideomycetes</taxon>
        <taxon>Dothideomycetes incertae sedis</taxon>
        <taxon>Botryosphaeriales</taxon>
        <taxon>Botryosphaeriaceae</taxon>
        <taxon>Botryosphaeria</taxon>
    </lineage>
</organism>
<dbReference type="InterPro" id="IPR045518">
    <property type="entry name" value="2EXR"/>
</dbReference>
<reference evidence="2" key="1">
    <citation type="submission" date="2020-04" db="EMBL/GenBank/DDBJ databases">
        <title>Genome Assembly and Annotation of Botryosphaeria dothidea sdau 11-99, a Latent Pathogen of Apple Fruit Ring Rot in China.</title>
        <authorList>
            <person name="Yu C."/>
            <person name="Diao Y."/>
            <person name="Lu Q."/>
            <person name="Zhao J."/>
            <person name="Cui S."/>
            <person name="Peng C."/>
            <person name="He B."/>
            <person name="Liu H."/>
        </authorList>
    </citation>
    <scope>NUCLEOTIDE SEQUENCE [LARGE SCALE GENOMIC DNA]</scope>
    <source>
        <strain evidence="2">Sdau11-99</strain>
    </source>
</reference>
<dbReference type="Pfam" id="PF20150">
    <property type="entry name" value="2EXR"/>
    <property type="match status" value="1"/>
</dbReference>